<dbReference type="GO" id="GO:0005178">
    <property type="term" value="F:integrin binding"/>
    <property type="evidence" value="ECO:0007669"/>
    <property type="project" value="InterPro"/>
</dbReference>
<keyword evidence="1" id="KW-1185">Reference proteome</keyword>
<evidence type="ECO:0000313" key="2">
    <source>
        <dbReference type="RefSeq" id="XP_010826682.1"/>
    </source>
</evidence>
<dbReference type="GeneID" id="104979834"/>
<dbReference type="GO" id="GO:0007155">
    <property type="term" value="P:cell adhesion"/>
    <property type="evidence" value="ECO:0007669"/>
    <property type="project" value="InterPro"/>
</dbReference>
<proteinExistence type="predicted"/>
<dbReference type="PANTHER" id="PTHR13771">
    <property type="entry name" value="INTERCELLULAR ADHESION MOLECULE"/>
    <property type="match status" value="1"/>
</dbReference>
<dbReference type="InterPro" id="IPR047012">
    <property type="entry name" value="ICAM_VCAM"/>
</dbReference>
<dbReference type="RefSeq" id="XP_010826682.1">
    <property type="nucleotide sequence ID" value="XM_010828380.1"/>
</dbReference>
<dbReference type="Gene3D" id="2.60.40.10">
    <property type="entry name" value="Immunoglobulins"/>
    <property type="match status" value="2"/>
</dbReference>
<dbReference type="FunFam" id="2.60.40.10:FF:000641">
    <property type="entry name" value="Intercellular adhesion molecule 1"/>
    <property type="match status" value="1"/>
</dbReference>
<evidence type="ECO:0000313" key="1">
    <source>
        <dbReference type="Proteomes" id="UP000515208"/>
    </source>
</evidence>
<organism evidence="1 2">
    <name type="scientific">Bison bison bison</name>
    <name type="common">North American plains bison</name>
    <dbReference type="NCBI Taxonomy" id="43346"/>
    <lineage>
        <taxon>Eukaryota</taxon>
        <taxon>Metazoa</taxon>
        <taxon>Chordata</taxon>
        <taxon>Craniata</taxon>
        <taxon>Vertebrata</taxon>
        <taxon>Euteleostomi</taxon>
        <taxon>Mammalia</taxon>
        <taxon>Eutheria</taxon>
        <taxon>Laurasiatheria</taxon>
        <taxon>Artiodactyla</taxon>
        <taxon>Ruminantia</taxon>
        <taxon>Pecora</taxon>
        <taxon>Bovidae</taxon>
        <taxon>Bovinae</taxon>
        <taxon>Bison</taxon>
    </lineage>
</organism>
<dbReference type="KEGG" id="bbis:104979834"/>
<gene>
    <name evidence="2" type="primary">LOC104979834</name>
</gene>
<dbReference type="PANTHER" id="PTHR13771:SF18">
    <property type="entry name" value="INTERCELLULAR ADHESION MOLECULE 1"/>
    <property type="match status" value="1"/>
</dbReference>
<reference evidence="2" key="1">
    <citation type="submission" date="2025-08" db="UniProtKB">
        <authorList>
            <consortium name="RefSeq"/>
        </authorList>
    </citation>
    <scope>IDENTIFICATION</scope>
    <source>
        <tissue evidence="2">Blood</tissue>
    </source>
</reference>
<dbReference type="AlphaFoldDB" id="A0A6P3GJ49"/>
<protein>
    <submittedName>
        <fullName evidence="2">Intercellular adhesion molecule 1-like</fullName>
    </submittedName>
</protein>
<dbReference type="InterPro" id="IPR036179">
    <property type="entry name" value="Ig-like_dom_sf"/>
</dbReference>
<dbReference type="GO" id="GO:0005886">
    <property type="term" value="C:plasma membrane"/>
    <property type="evidence" value="ECO:0007669"/>
    <property type="project" value="TreeGrafter"/>
</dbReference>
<accession>A0A6P3GJ49</accession>
<sequence length="230" mass="25020">MECEARAANVVTLNGAPAGPLGPRAHLQLTPSAQDNGRCLSCSAELEVAGLVVQKHQTLELRVLCPQLDQRVCLGNWTWQEGSEQTLMCEPWGNPIPKLNCSRKGDGASLPIGDLRTVKREVAGTYLCRATRARGGVTQEVVVNMLCECWSLGLGRDSELPLQVQGVQSLVGVLRSHMLCDQQKIKSKKSQAVCPAVSHRLILADGIPLRYLTCSFVTSQIQEMKAINSF</sequence>
<dbReference type="InterPro" id="IPR013783">
    <property type="entry name" value="Ig-like_fold"/>
</dbReference>
<dbReference type="Proteomes" id="UP000515208">
    <property type="component" value="Unplaced"/>
</dbReference>
<name>A0A6P3GJ49_BISBB</name>
<dbReference type="SUPFAM" id="SSF48726">
    <property type="entry name" value="Immunoglobulin"/>
    <property type="match status" value="1"/>
</dbReference>